<evidence type="ECO:0008006" key="6">
    <source>
        <dbReference type="Google" id="ProtNLM"/>
    </source>
</evidence>
<proteinExistence type="predicted"/>
<organism evidence="4 5">
    <name type="scientific">Microlunatus parietis</name>
    <dbReference type="NCBI Taxonomy" id="682979"/>
    <lineage>
        <taxon>Bacteria</taxon>
        <taxon>Bacillati</taxon>
        <taxon>Actinomycetota</taxon>
        <taxon>Actinomycetes</taxon>
        <taxon>Propionibacteriales</taxon>
        <taxon>Propionibacteriaceae</taxon>
        <taxon>Microlunatus</taxon>
    </lineage>
</organism>
<dbReference type="Pfam" id="PF20736">
    <property type="entry name" value="Glyco_hydro127M"/>
    <property type="match status" value="1"/>
</dbReference>
<evidence type="ECO:0000259" key="2">
    <source>
        <dbReference type="Pfam" id="PF20736"/>
    </source>
</evidence>
<dbReference type="Pfam" id="PF07944">
    <property type="entry name" value="Beta-AFase-like_GH127_cat"/>
    <property type="match status" value="1"/>
</dbReference>
<dbReference type="PANTHER" id="PTHR43465:SF2">
    <property type="entry name" value="DUF1680 DOMAIN PROTEIN (AFU_ORTHOLOGUE AFUA_1G08910)"/>
    <property type="match status" value="1"/>
</dbReference>
<dbReference type="Proteomes" id="UP000569914">
    <property type="component" value="Unassembled WGS sequence"/>
</dbReference>
<reference evidence="4 5" key="1">
    <citation type="submission" date="2020-07" db="EMBL/GenBank/DDBJ databases">
        <title>Sequencing the genomes of 1000 actinobacteria strains.</title>
        <authorList>
            <person name="Klenk H.-P."/>
        </authorList>
    </citation>
    <scope>NUCLEOTIDE SEQUENCE [LARGE SCALE GENOMIC DNA]</scope>
    <source>
        <strain evidence="4 5">DSM 22083</strain>
    </source>
</reference>
<dbReference type="InterPro" id="IPR049046">
    <property type="entry name" value="Beta-AFase-like_GH127_middle"/>
</dbReference>
<dbReference type="InterPro" id="IPR049174">
    <property type="entry name" value="Beta-AFase-like"/>
</dbReference>
<feature type="domain" description="Non-reducing end beta-L-arabinofuranosidase-like GH127 C-terminal" evidence="3">
    <location>
        <begin position="509"/>
        <end position="607"/>
    </location>
</feature>
<dbReference type="AlphaFoldDB" id="A0A7Y9LC50"/>
<evidence type="ECO:0000259" key="1">
    <source>
        <dbReference type="Pfam" id="PF07944"/>
    </source>
</evidence>
<dbReference type="InterPro" id="IPR012878">
    <property type="entry name" value="Beta-AFase-like_GH127_cat"/>
</dbReference>
<keyword evidence="5" id="KW-1185">Reference proteome</keyword>
<evidence type="ECO:0000313" key="5">
    <source>
        <dbReference type="Proteomes" id="UP000569914"/>
    </source>
</evidence>
<gene>
    <name evidence="4" type="ORF">BKA15_002832</name>
</gene>
<dbReference type="EMBL" id="JACCBU010000001">
    <property type="protein sequence ID" value="NYE71503.1"/>
    <property type="molecule type" value="Genomic_DNA"/>
</dbReference>
<sequence length="609" mass="65652">MAYAGPVRPTETAAVVWRPVAAGAVTITGGPLGARQTANRTAAIPAGLKQLREAKNVLNLELAAGKAEGEAVGPIFADSDVHKWLEAAAWEYGRGADPALLDDILELTDLLQNAQADDGYLDSVVQLRGLERYSELEWSHEHYCAGHLIQAAVAYSRTTGRTELLDVARRVADHLVATFGPGKNPALDGHPVIEMALVELYRETGERSYLDLAKHFVDTRGRGTITGRDVGYYSDRVPVREATTVEGHSVRAVYLAAGAADVAAETGDAELLAALETQFASMALEKEYLTGGLGARWEGEAFGDPYELPNDRAYAETCATIGGIQWAWRMLLATGKASYADQIERMIYNGFISGVSQAGTEYFYVNTLHLRDRSVPDHDRTPARGRVGWFACACCPPNVMRTFSSLEGYLASTDADGLQLHQYLPGTVQAGELKLTVATDYPWQGKITITVDQAGPDETTIALRVPAWAEGATLTTAAGTEDVTAGEYAGARRAWQVGDQLVLDLPLTPRLTAPHPRVDASRGCLAIERGPLVYALEQADQAEGVAVDDLRLDPAGELVEERREDLLGGVTLIKATGSGPDGPVELVALPYHLWANRGPQPMRVWIPLQ</sequence>
<dbReference type="PANTHER" id="PTHR43465">
    <property type="entry name" value="DUF1680 DOMAIN PROTEIN (AFU_ORTHOLOGUE AFUA_1G08910)"/>
    <property type="match status" value="1"/>
</dbReference>
<feature type="domain" description="Non-reducing end beta-L-arabinofuranosidase-like GH127 middle" evidence="2">
    <location>
        <begin position="418"/>
        <end position="507"/>
    </location>
</feature>
<evidence type="ECO:0000313" key="4">
    <source>
        <dbReference type="EMBL" id="NYE71503.1"/>
    </source>
</evidence>
<dbReference type="GO" id="GO:0005975">
    <property type="term" value="P:carbohydrate metabolic process"/>
    <property type="evidence" value="ECO:0007669"/>
    <property type="project" value="InterPro"/>
</dbReference>
<dbReference type="InterPro" id="IPR008928">
    <property type="entry name" value="6-hairpin_glycosidase_sf"/>
</dbReference>
<comment type="caution">
    <text evidence="4">The sequence shown here is derived from an EMBL/GenBank/DDBJ whole genome shotgun (WGS) entry which is preliminary data.</text>
</comment>
<accession>A0A7Y9LC50</accession>
<dbReference type="InterPro" id="IPR049049">
    <property type="entry name" value="Beta-AFase-like_GH127_C"/>
</dbReference>
<protein>
    <recommendedName>
        <fullName evidence="6">Glycoside hydrolase family 127 protein</fullName>
    </recommendedName>
</protein>
<dbReference type="Pfam" id="PF20737">
    <property type="entry name" value="Glyco_hydro127C"/>
    <property type="match status" value="1"/>
</dbReference>
<dbReference type="RefSeq" id="WP_179751688.1">
    <property type="nucleotide sequence ID" value="NZ_JACCBU010000001.1"/>
</dbReference>
<evidence type="ECO:0000259" key="3">
    <source>
        <dbReference type="Pfam" id="PF20737"/>
    </source>
</evidence>
<name>A0A7Y9LC50_9ACTN</name>
<feature type="domain" description="Non-reducing end beta-L-arabinofuranosidase-like GH127 catalytic" evidence="1">
    <location>
        <begin position="25"/>
        <end position="407"/>
    </location>
</feature>
<dbReference type="SUPFAM" id="SSF48208">
    <property type="entry name" value="Six-hairpin glycosidases"/>
    <property type="match status" value="1"/>
</dbReference>